<dbReference type="eggNOG" id="COG2217">
    <property type="taxonomic scope" value="Bacteria"/>
</dbReference>
<dbReference type="EMBL" id="CP003600">
    <property type="protein sequence ID" value="AFY92833.1"/>
    <property type="molecule type" value="Genomic_DNA"/>
</dbReference>
<feature type="transmembrane region" description="Helical" evidence="2">
    <location>
        <begin position="37"/>
        <end position="60"/>
    </location>
</feature>
<keyword evidence="2" id="KW-1133">Transmembrane helix</keyword>
<dbReference type="HOGENOM" id="CLU_1774060_0_0_3"/>
<feature type="transmembrane region" description="Helical" evidence="2">
    <location>
        <begin position="67"/>
        <end position="86"/>
    </location>
</feature>
<proteinExistence type="predicted"/>
<accession>K9UDX7</accession>
<dbReference type="KEGG" id="cmp:Cha6605_1702"/>
<dbReference type="RefSeq" id="WP_015159007.1">
    <property type="nucleotide sequence ID" value="NC_019697.1"/>
</dbReference>
<name>K9UDX7_CHAP6</name>
<keyword evidence="2" id="KW-0472">Membrane</keyword>
<evidence type="ECO:0000256" key="1">
    <source>
        <dbReference type="SAM" id="MobiDB-lite"/>
    </source>
</evidence>
<organism evidence="3 4">
    <name type="scientific">Chamaesiphon minutus (strain ATCC 27169 / PCC 6605)</name>
    <dbReference type="NCBI Taxonomy" id="1173020"/>
    <lineage>
        <taxon>Bacteria</taxon>
        <taxon>Bacillati</taxon>
        <taxon>Cyanobacteriota</taxon>
        <taxon>Cyanophyceae</taxon>
        <taxon>Gomontiellales</taxon>
        <taxon>Chamaesiphonaceae</taxon>
        <taxon>Chamaesiphon</taxon>
    </lineage>
</organism>
<dbReference type="Proteomes" id="UP000010366">
    <property type="component" value="Chromosome"/>
</dbReference>
<feature type="region of interest" description="Disordered" evidence="1">
    <location>
        <begin position="1"/>
        <end position="27"/>
    </location>
</feature>
<keyword evidence="2" id="KW-0812">Transmembrane</keyword>
<evidence type="ECO:0000313" key="3">
    <source>
        <dbReference type="EMBL" id="AFY92833.1"/>
    </source>
</evidence>
<protein>
    <submittedName>
        <fullName evidence="3">Uncharacterized protein</fullName>
    </submittedName>
</protein>
<dbReference type="STRING" id="1173020.Cha6605_1702"/>
<dbReference type="AlphaFoldDB" id="K9UDX7"/>
<evidence type="ECO:0000256" key="2">
    <source>
        <dbReference type="SAM" id="Phobius"/>
    </source>
</evidence>
<gene>
    <name evidence="3" type="ORF">Cha6605_1702</name>
</gene>
<feature type="compositionally biased region" description="Basic and acidic residues" evidence="1">
    <location>
        <begin position="1"/>
        <end position="23"/>
    </location>
</feature>
<evidence type="ECO:0000313" key="4">
    <source>
        <dbReference type="Proteomes" id="UP000010366"/>
    </source>
</evidence>
<reference evidence="3 4" key="1">
    <citation type="submission" date="2012-05" db="EMBL/GenBank/DDBJ databases">
        <title>Finished chromosome of genome of Chamaesiphon sp. PCC 6605.</title>
        <authorList>
            <consortium name="US DOE Joint Genome Institute"/>
            <person name="Gugger M."/>
            <person name="Coursin T."/>
            <person name="Rippka R."/>
            <person name="Tandeau De Marsac N."/>
            <person name="Huntemann M."/>
            <person name="Wei C.-L."/>
            <person name="Han J."/>
            <person name="Detter J.C."/>
            <person name="Han C."/>
            <person name="Tapia R."/>
            <person name="Chen A."/>
            <person name="Kyrpides N."/>
            <person name="Mavromatis K."/>
            <person name="Markowitz V."/>
            <person name="Szeto E."/>
            <person name="Ivanova N."/>
            <person name="Pagani I."/>
            <person name="Pati A."/>
            <person name="Goodwin L."/>
            <person name="Nordberg H.P."/>
            <person name="Cantor M.N."/>
            <person name="Hua S.X."/>
            <person name="Woyke T."/>
            <person name="Kerfeld C.A."/>
        </authorList>
    </citation>
    <scope>NUCLEOTIDE SEQUENCE [LARGE SCALE GENOMIC DNA]</scope>
    <source>
        <strain evidence="4">ATCC 27169 / PCC 6605</strain>
    </source>
</reference>
<sequence>MSSDEERKALQLRRSDNRNHDTDHDVDDDDVKGFEGLWYAFPPIRNALIAGALLVTGWVVSQFQIPVYVPSSIFGLAILIGAYYWAQEGWEEFMEEREIGIEASMAFTTLGSVILGQWFEAARTNWNPIDIANRCSTGSRRRSNDD</sequence>
<keyword evidence="4" id="KW-1185">Reference proteome</keyword>